<dbReference type="Proteomes" id="UP000807342">
    <property type="component" value="Unassembled WGS sequence"/>
</dbReference>
<reference evidence="1" key="1">
    <citation type="submission" date="2020-11" db="EMBL/GenBank/DDBJ databases">
        <authorList>
            <consortium name="DOE Joint Genome Institute"/>
            <person name="Ahrendt S."/>
            <person name="Riley R."/>
            <person name="Andreopoulos W."/>
            <person name="Labutti K."/>
            <person name="Pangilinan J."/>
            <person name="Ruiz-Duenas F.J."/>
            <person name="Barrasa J.M."/>
            <person name="Sanchez-Garcia M."/>
            <person name="Camarero S."/>
            <person name="Miyauchi S."/>
            <person name="Serrano A."/>
            <person name="Linde D."/>
            <person name="Babiker R."/>
            <person name="Drula E."/>
            <person name="Ayuso-Fernandez I."/>
            <person name="Pacheco R."/>
            <person name="Padilla G."/>
            <person name="Ferreira P."/>
            <person name="Barriuso J."/>
            <person name="Kellner H."/>
            <person name="Castanera R."/>
            <person name="Alfaro M."/>
            <person name="Ramirez L."/>
            <person name="Pisabarro A.G."/>
            <person name="Kuo A."/>
            <person name="Tritt A."/>
            <person name="Lipzen A."/>
            <person name="He G."/>
            <person name="Yan M."/>
            <person name="Ng V."/>
            <person name="Cullen D."/>
            <person name="Martin F."/>
            <person name="Rosso M.-N."/>
            <person name="Henrissat B."/>
            <person name="Hibbett D."/>
            <person name="Martinez A.T."/>
            <person name="Grigoriev I.V."/>
        </authorList>
    </citation>
    <scope>NUCLEOTIDE SEQUENCE</scope>
    <source>
        <strain evidence="1">MF-IS2</strain>
    </source>
</reference>
<gene>
    <name evidence="1" type="ORF">P691DRAFT_810148</name>
</gene>
<dbReference type="EMBL" id="MU151573">
    <property type="protein sequence ID" value="KAF9442754.1"/>
    <property type="molecule type" value="Genomic_DNA"/>
</dbReference>
<keyword evidence="2" id="KW-1185">Reference proteome</keyword>
<evidence type="ECO:0000313" key="1">
    <source>
        <dbReference type="EMBL" id="KAF9442754.1"/>
    </source>
</evidence>
<organism evidence="1 2">
    <name type="scientific">Macrolepiota fuliginosa MF-IS2</name>
    <dbReference type="NCBI Taxonomy" id="1400762"/>
    <lineage>
        <taxon>Eukaryota</taxon>
        <taxon>Fungi</taxon>
        <taxon>Dikarya</taxon>
        <taxon>Basidiomycota</taxon>
        <taxon>Agaricomycotina</taxon>
        <taxon>Agaricomycetes</taxon>
        <taxon>Agaricomycetidae</taxon>
        <taxon>Agaricales</taxon>
        <taxon>Agaricineae</taxon>
        <taxon>Agaricaceae</taxon>
        <taxon>Macrolepiota</taxon>
    </lineage>
</organism>
<comment type="caution">
    <text evidence="1">The sequence shown here is derived from an EMBL/GenBank/DDBJ whole genome shotgun (WGS) entry which is preliminary data.</text>
</comment>
<feature type="non-terminal residue" evidence="1">
    <location>
        <position position="50"/>
    </location>
</feature>
<evidence type="ECO:0000313" key="2">
    <source>
        <dbReference type="Proteomes" id="UP000807342"/>
    </source>
</evidence>
<accession>A0A9P5X342</accession>
<proteinExistence type="predicted"/>
<dbReference type="AlphaFoldDB" id="A0A9P5X342"/>
<name>A0A9P5X342_9AGAR</name>
<protein>
    <submittedName>
        <fullName evidence="1">Uncharacterized protein</fullName>
    </submittedName>
</protein>
<sequence>MPFMCAVKVDVDPPIIHKSGWMECIGQKRGYRTKVSDVFGRRIAFYPDSY</sequence>